<comment type="caution">
    <text evidence="3">The sequence shown here is derived from an EMBL/GenBank/DDBJ whole genome shotgun (WGS) entry which is preliminary data.</text>
</comment>
<dbReference type="FunFam" id="1.10.10.60:FF:000152">
    <property type="entry name" value="Trihelix transcription factor ASIL2"/>
    <property type="match status" value="1"/>
</dbReference>
<gene>
    <name evidence="3" type="ORF">K7X08_020076</name>
</gene>
<dbReference type="InterPro" id="IPR044823">
    <property type="entry name" value="ASIL1/2-like"/>
</dbReference>
<dbReference type="Gene3D" id="1.10.10.60">
    <property type="entry name" value="Homeodomain-like"/>
    <property type="match status" value="1"/>
</dbReference>
<dbReference type="InterPro" id="IPR001005">
    <property type="entry name" value="SANT/Myb"/>
</dbReference>
<dbReference type="Proteomes" id="UP001152561">
    <property type="component" value="Unassembled WGS sequence"/>
</dbReference>
<dbReference type="InterPro" id="IPR044822">
    <property type="entry name" value="Myb_DNA-bind_4"/>
</dbReference>
<evidence type="ECO:0000259" key="2">
    <source>
        <dbReference type="PROSITE" id="PS50090"/>
    </source>
</evidence>
<dbReference type="PANTHER" id="PTHR31307:SF43">
    <property type="entry name" value="TRIHELIX TRANSCRIPTION FACTOR ASIL2-LIKE"/>
    <property type="match status" value="1"/>
</dbReference>
<dbReference type="AlphaFoldDB" id="A0A9Q1RF18"/>
<evidence type="ECO:0000313" key="4">
    <source>
        <dbReference type="Proteomes" id="UP001152561"/>
    </source>
</evidence>
<dbReference type="Pfam" id="PF13837">
    <property type="entry name" value="Myb_DNA-bind_4"/>
    <property type="match status" value="1"/>
</dbReference>
<evidence type="ECO:0000313" key="3">
    <source>
        <dbReference type="EMBL" id="KAJ8552683.1"/>
    </source>
</evidence>
<evidence type="ECO:0000256" key="1">
    <source>
        <dbReference type="SAM" id="MobiDB-lite"/>
    </source>
</evidence>
<proteinExistence type="predicted"/>
<organism evidence="3 4">
    <name type="scientific">Anisodus acutangulus</name>
    <dbReference type="NCBI Taxonomy" id="402998"/>
    <lineage>
        <taxon>Eukaryota</taxon>
        <taxon>Viridiplantae</taxon>
        <taxon>Streptophyta</taxon>
        <taxon>Embryophyta</taxon>
        <taxon>Tracheophyta</taxon>
        <taxon>Spermatophyta</taxon>
        <taxon>Magnoliopsida</taxon>
        <taxon>eudicotyledons</taxon>
        <taxon>Gunneridae</taxon>
        <taxon>Pentapetalae</taxon>
        <taxon>asterids</taxon>
        <taxon>lamiids</taxon>
        <taxon>Solanales</taxon>
        <taxon>Solanaceae</taxon>
        <taxon>Solanoideae</taxon>
        <taxon>Hyoscyameae</taxon>
        <taxon>Anisodus</taxon>
    </lineage>
</organism>
<feature type="region of interest" description="Disordered" evidence="1">
    <location>
        <begin position="1"/>
        <end position="33"/>
    </location>
</feature>
<dbReference type="PANTHER" id="PTHR31307">
    <property type="entry name" value="TRIHELIX TRANSCRIPTION FACTOR ASIL2"/>
    <property type="match status" value="1"/>
</dbReference>
<dbReference type="PROSITE" id="PS50090">
    <property type="entry name" value="MYB_LIKE"/>
    <property type="match status" value="1"/>
</dbReference>
<name>A0A9Q1RF18_9SOLA</name>
<sequence length="412" mass="46178">MSSNADDAITVAEGPIAEEEKPPPPPPARRFPPPCWTQEETLALIDAYRERWYALRRGYLRTADWDAVAAAVTTCCPDASPAKTSAQCRHKMEKLRQRYRAEKQRSLSTPTGRFFSSWFFYDNMDAMENGTTVAAIRSNNQQFSEKQQGFVSAASTDNGYALKTIIDQNLLKLKINPKNGVNSMENSPPNFMFNVSKNSEKSNFIDRVPNGYCSYMDMRSNKEEQPRDLEFASNFRMRNGISMKTKRTGRIIGDINGFDHQGGSKGGNFMMNSGFDCDEGSEYNGSSNASDGFPIRNMGGSGSRRSYSANVEQQPNVGYSKLGKKGSGVGAKRGRDPVEEMVLSIKLLGEGFIKMEKMKMEMAKEVEQMRMEMEMKRNEMILESQKQIVDAFVKVLGEVNKNKNVKTVSPES</sequence>
<protein>
    <recommendedName>
        <fullName evidence="2">Myb-like domain-containing protein</fullName>
    </recommendedName>
</protein>
<feature type="domain" description="Myb-like" evidence="2">
    <location>
        <begin position="36"/>
        <end position="96"/>
    </location>
</feature>
<dbReference type="OrthoDB" id="1901794at2759"/>
<accession>A0A9Q1RF18</accession>
<feature type="compositionally biased region" description="Pro residues" evidence="1">
    <location>
        <begin position="23"/>
        <end position="33"/>
    </location>
</feature>
<reference evidence="4" key="1">
    <citation type="journal article" date="2023" name="Proc. Natl. Acad. Sci. U.S.A.">
        <title>Genomic and structural basis for evolution of tropane alkaloid biosynthesis.</title>
        <authorList>
            <person name="Wanga Y.-J."/>
            <person name="Taina T."/>
            <person name="Yua J.-Y."/>
            <person name="Lia J."/>
            <person name="Xua B."/>
            <person name="Chenc J."/>
            <person name="D'Auriad J.C."/>
            <person name="Huanga J.-P."/>
            <person name="Huanga S.-X."/>
        </authorList>
    </citation>
    <scope>NUCLEOTIDE SEQUENCE [LARGE SCALE GENOMIC DNA]</scope>
    <source>
        <strain evidence="4">cv. KIB-2019</strain>
    </source>
</reference>
<dbReference type="EMBL" id="JAJAGQ010000009">
    <property type="protein sequence ID" value="KAJ8552683.1"/>
    <property type="molecule type" value="Genomic_DNA"/>
</dbReference>
<keyword evidence="4" id="KW-1185">Reference proteome</keyword>
<dbReference type="SMART" id="SM00595">
    <property type="entry name" value="MADF"/>
    <property type="match status" value="1"/>
</dbReference>